<reference evidence="3 4" key="1">
    <citation type="submission" date="2012-10" db="EMBL/GenBank/DDBJ databases">
        <title>Genome sequence of Variovorax paradoxus B4.</title>
        <authorList>
            <person name="Schuldes J."/>
            <person name="Brandt U."/>
            <person name="Hiessl S."/>
            <person name="Wuebbeler J.H."/>
            <person name="Thuermer A."/>
            <person name="Steinbuechel A."/>
            <person name="Daniel R."/>
        </authorList>
    </citation>
    <scope>NUCLEOTIDE SEQUENCE [LARGE SCALE GENOMIC DNA]</scope>
    <source>
        <strain evidence="3 4">B4</strain>
    </source>
</reference>
<dbReference type="HOGENOM" id="CLU_237047_0_0_4"/>
<evidence type="ECO:0000256" key="1">
    <source>
        <dbReference type="SAM" id="SignalP"/>
    </source>
</evidence>
<accession>T1X6D0</accession>
<dbReference type="Pfam" id="PF05860">
    <property type="entry name" value="TPS"/>
    <property type="match status" value="1"/>
</dbReference>
<dbReference type="InterPro" id="IPR011050">
    <property type="entry name" value="Pectin_lyase_fold/virulence"/>
</dbReference>
<dbReference type="InterPro" id="IPR012334">
    <property type="entry name" value="Pectin_lyas_fold"/>
</dbReference>
<evidence type="ECO:0000259" key="2">
    <source>
        <dbReference type="SMART" id="SM00912"/>
    </source>
</evidence>
<dbReference type="KEGG" id="vpd:VAPA_1c05850"/>
<feature type="domain" description="Filamentous haemagglutinin FhaB/tRNA nuclease CdiA-like TPS" evidence="2">
    <location>
        <begin position="39"/>
        <end position="158"/>
    </location>
</feature>
<feature type="signal peptide" evidence="1">
    <location>
        <begin position="1"/>
        <end position="34"/>
    </location>
</feature>
<feature type="chain" id="PRO_5004585846" evidence="1">
    <location>
        <begin position="35"/>
        <end position="1851"/>
    </location>
</feature>
<dbReference type="InterPro" id="IPR008638">
    <property type="entry name" value="FhaB/CdiA-like_TPS"/>
</dbReference>
<dbReference type="RefSeq" id="WP_021005276.1">
    <property type="nucleotide sequence ID" value="NC_022247.1"/>
</dbReference>
<dbReference type="InterPro" id="IPR050909">
    <property type="entry name" value="Bact_Autotransporter_VF"/>
</dbReference>
<dbReference type="Pfam" id="PF18676">
    <property type="entry name" value="MBG_2"/>
    <property type="match status" value="1"/>
</dbReference>
<dbReference type="EMBL" id="CP003911">
    <property type="protein sequence ID" value="AGU47715.1"/>
    <property type="molecule type" value="Genomic_DNA"/>
</dbReference>
<dbReference type="PATRIC" id="fig|1246301.3.peg.601"/>
<dbReference type="NCBIfam" id="TIGR01901">
    <property type="entry name" value="adhes_NPXG"/>
    <property type="match status" value="1"/>
</dbReference>
<dbReference type="Proteomes" id="UP000016223">
    <property type="component" value="Chromosome 1"/>
</dbReference>
<evidence type="ECO:0000313" key="4">
    <source>
        <dbReference type="Proteomes" id="UP000016223"/>
    </source>
</evidence>
<dbReference type="SUPFAM" id="SSF51126">
    <property type="entry name" value="Pectin lyase-like"/>
    <property type="match status" value="1"/>
</dbReference>
<dbReference type="InterPro" id="IPR041286">
    <property type="entry name" value="MBG_2"/>
</dbReference>
<dbReference type="PANTHER" id="PTHR12338:SF5">
    <property type="entry name" value="ANTIGEN 43-RELATED"/>
    <property type="match status" value="1"/>
</dbReference>
<dbReference type="PANTHER" id="PTHR12338">
    <property type="entry name" value="AUTOTRANSPORTER"/>
    <property type="match status" value="1"/>
</dbReference>
<dbReference type="OrthoDB" id="218680at2"/>
<dbReference type="SMART" id="SM00912">
    <property type="entry name" value="Haemagg_act"/>
    <property type="match status" value="1"/>
</dbReference>
<sequence>MRNHDLSAKALPRHWRVRPLVLSLACMGMVPAWAQLNLPTGFPQSGNVVFGNVSVASGGTATVQGLTQSTMNAIVNWNAFSLASGKTLNINQQMGAASVMLNRVVGSGGVIEQSVINGTLSANGHVFVVNPSGVLFGSTAQVNVGGLVASTLDISDSQIAKDASVVGKGGQLVFGGGINDANSIARVTVEPGAVISVGEGGTLGLIGALVRNEGQINVARGSAGLASGARVTLDFEGDGLTKFTVPVEGGLMNTSVAAVQATDPTTKALVMNTGSITADGGRVVLVGASGLVQQVVNQSGTVRARSLVERGGEIVLEAIGAKVDSGAGLEVSGTLDARGNAAGVAGGSIRTTAGNLNVLAGTQIAAGGNEGGANGSWTAEAGRNLSIVADADADADADAGNIAASVIGKALSQGTDVTLTTRSSAAAAQINDAVVFQPGAQVIKDGGGTATLRVNSVGNIDMRWAAEGAGATIASTSGALNVEFNADAQGLAAAEVGQANGIAAAIRLDRARIDANGGNIRFFGQGDSDNGRAIGGQVKGPDADGAGDIRSGVWLGGSTLSTLGAGNISLRGEGGTAEVGSGFLSATDGVRIDGDSTLSTQAGGITLAGRGAAGGSGVRLNGDDYSVALSSASGDIALTGTVRDWTSGGPVGEPAGGAGVQITGAKLTTGGDVRITGQGGDLSGMAAGLRTQAVELSTSYTVGASNGVVIDGTRVEAGAGRSIEISGTAGSAGFGYDGTGAALTFAPMDATVTPFGVQLTSSQQTDGLHAAGGSIRVAAGTGDVGLTAGAFEGTLLDAASATGAGGSIGVTGRNILAQSTADASGLADASGAGGGGSIEIRGTTAPGAGNENSGVVSIGPNLTLLANALGSGNGGSITLVGERSMRAFGDLQARGGSAGGNGGTIETSGGSFDVSGIRVDASAPAGLAGRWIVDPYDVTIVHGAAGGGSLPTNPFEPVATSTIQDGDINGALNTGTSVTITTGSAGTDAGDIRFGSGMLIERTVGSAPLVFELNAAHSIGDRVFSSSYLAPIIRSTTGPMDVIFNAGSAGALDGYVHYFGNTGADQAVISTNGGSVLAHATGTGYAEVVFNSASIDTGGGNLRLLTDGPSTTQFVALSGNVQTHGGSVTLDAGFVGGSPAFSDINIDVDGTIDTGGGAVSIHAHGVGGIYDSVTSRFDNQIITNGGAVSILNGQTGAPSGFVLLQGTQIDTRVGQSDAGAGGDVSIAGGGVSLNGVRIDSATGDVAITGTGGTGQSGSAVQLDSLFLRAVGFPVSTAISTTSGNVLVRGVQDFDRGSSAFNATHGVLVTDGSSITTGSGNIALQGLFASAVVDGTDSGVRLENGARLATTGGGSIELTGSSLQGTPGVSIQPGLLSTGGPGAAPQVQSSGNLVLRASNDGSAPALAIDVPVSAAGTINLRPGGMDAALNAFDATAAGITVGGAAGGGFTLSDALMSRLNAPSVVVGSNTHAGTITVAGALATGGALTLQNEGVGAGAGGIVLNGAVTADRLGLLSAGDITQTVKAPITAQHLLARSSRGSVLLDQAANNVSENTLGGGAAGAFRYQDVDGVRIGALSVTGFDAGTNLPQVVSATSMAADTVFVRTLSGDLTLDTAVTSTSGTDLVAASRFQNAGGGSVGGAPWRIWADTWVGESRGGIAGSGATPNLFHCAYLGLCTVSITPGDNHFIYAQQPRATVVIGDASRPFGTANPPFGFTISGLILGDGTAGFLGTPSSSAGVFSPAGRYAITGSFTSAAGYAVDVVPGTLTVTASLRRPDFPSADLVRELPNTNTYTFDRNIGAPPICFATGPLEGERSQQGDDLLAREWSRVRSRPNLTSCVATERKNGCADF</sequence>
<proteinExistence type="predicted"/>
<organism evidence="3 4">
    <name type="scientific">Variovorax paradoxus B4</name>
    <dbReference type="NCBI Taxonomy" id="1246301"/>
    <lineage>
        <taxon>Bacteria</taxon>
        <taxon>Pseudomonadati</taxon>
        <taxon>Pseudomonadota</taxon>
        <taxon>Betaproteobacteria</taxon>
        <taxon>Burkholderiales</taxon>
        <taxon>Comamonadaceae</taxon>
        <taxon>Variovorax</taxon>
    </lineage>
</organism>
<gene>
    <name evidence="3" type="ORF">VAPA_1c05850</name>
</gene>
<evidence type="ECO:0000313" key="3">
    <source>
        <dbReference type="EMBL" id="AGU47715.1"/>
    </source>
</evidence>
<keyword evidence="1" id="KW-0732">Signal</keyword>
<dbReference type="Gene3D" id="2.160.20.10">
    <property type="entry name" value="Single-stranded right-handed beta-helix, Pectin lyase-like"/>
    <property type="match status" value="2"/>
</dbReference>
<name>T1X6D0_VARPD</name>
<protein>
    <submittedName>
        <fullName evidence="3">Putative filamentous hemagglutinin family protein</fullName>
    </submittedName>
</protein>